<feature type="compositionally biased region" description="Polar residues" evidence="9">
    <location>
        <begin position="197"/>
        <end position="210"/>
    </location>
</feature>
<evidence type="ECO:0000256" key="2">
    <source>
        <dbReference type="ARBA" id="ARBA00022454"/>
    </source>
</evidence>
<dbReference type="InterPro" id="IPR003105">
    <property type="entry name" value="SRA_YDG"/>
</dbReference>
<dbReference type="SMART" id="SM00468">
    <property type="entry name" value="PreSET"/>
    <property type="match status" value="1"/>
</dbReference>
<dbReference type="SMART" id="SM00466">
    <property type="entry name" value="SRA"/>
    <property type="match status" value="1"/>
</dbReference>
<feature type="domain" description="Post-SET" evidence="12">
    <location>
        <begin position="673"/>
        <end position="689"/>
    </location>
</feature>
<dbReference type="SMART" id="SM00317">
    <property type="entry name" value="SET"/>
    <property type="match status" value="1"/>
</dbReference>
<keyword evidence="15" id="KW-1185">Reference proteome</keyword>
<dbReference type="Proteomes" id="UP000017836">
    <property type="component" value="Unassembled WGS sequence"/>
</dbReference>
<dbReference type="GO" id="GO:0008270">
    <property type="term" value="F:zinc ion binding"/>
    <property type="evidence" value="ECO:0007669"/>
    <property type="project" value="InterPro"/>
</dbReference>
<dbReference type="PANTHER" id="PTHR45660:SF13">
    <property type="entry name" value="HISTONE-LYSINE N-METHYLTRANSFERASE SETMAR"/>
    <property type="match status" value="1"/>
</dbReference>
<organism evidence="14 15">
    <name type="scientific">Amborella trichopoda</name>
    <dbReference type="NCBI Taxonomy" id="13333"/>
    <lineage>
        <taxon>Eukaryota</taxon>
        <taxon>Viridiplantae</taxon>
        <taxon>Streptophyta</taxon>
        <taxon>Embryophyta</taxon>
        <taxon>Tracheophyta</taxon>
        <taxon>Spermatophyta</taxon>
        <taxon>Magnoliopsida</taxon>
        <taxon>Amborellales</taxon>
        <taxon>Amborellaceae</taxon>
        <taxon>Amborella</taxon>
    </lineage>
</organism>
<dbReference type="PROSITE" id="PS51015">
    <property type="entry name" value="YDG"/>
    <property type="match status" value="1"/>
</dbReference>
<evidence type="ECO:0000256" key="5">
    <source>
        <dbReference type="ARBA" id="ARBA00022691"/>
    </source>
</evidence>
<evidence type="ECO:0000313" key="14">
    <source>
        <dbReference type="EMBL" id="ERM98215.1"/>
    </source>
</evidence>
<dbReference type="Pfam" id="PF00856">
    <property type="entry name" value="SET"/>
    <property type="match status" value="1"/>
</dbReference>
<keyword evidence="6" id="KW-0156">Chromatin regulator</keyword>
<dbReference type="Gene3D" id="2.30.280.10">
    <property type="entry name" value="SRA-YDG"/>
    <property type="match status" value="1"/>
</dbReference>
<keyword evidence="7 8" id="KW-0539">Nucleus</keyword>
<evidence type="ECO:0008006" key="16">
    <source>
        <dbReference type="Google" id="ProtNLM"/>
    </source>
</evidence>
<dbReference type="Pfam" id="PF05033">
    <property type="entry name" value="Pre-SET"/>
    <property type="match status" value="1"/>
</dbReference>
<evidence type="ECO:0000256" key="7">
    <source>
        <dbReference type="ARBA" id="ARBA00023242"/>
    </source>
</evidence>
<dbReference type="GO" id="GO:0032259">
    <property type="term" value="P:methylation"/>
    <property type="evidence" value="ECO:0007669"/>
    <property type="project" value="UniProtKB-KW"/>
</dbReference>
<dbReference type="STRING" id="13333.W1NT86"/>
<dbReference type="KEGG" id="atr:18426216"/>
<dbReference type="OMA" id="GGCFICE"/>
<evidence type="ECO:0000256" key="4">
    <source>
        <dbReference type="ARBA" id="ARBA00022679"/>
    </source>
</evidence>
<dbReference type="InterPro" id="IPR025794">
    <property type="entry name" value="H3-K9-MeTrfase_plant"/>
</dbReference>
<dbReference type="GO" id="GO:0005634">
    <property type="term" value="C:nucleus"/>
    <property type="evidence" value="ECO:0007669"/>
    <property type="project" value="UniProtKB-SubCell"/>
</dbReference>
<dbReference type="PROSITE" id="PS50867">
    <property type="entry name" value="PRE_SET"/>
    <property type="match status" value="1"/>
</dbReference>
<keyword evidence="3" id="KW-0489">Methyltransferase</keyword>
<dbReference type="InterPro" id="IPR046341">
    <property type="entry name" value="SET_dom_sf"/>
</dbReference>
<feature type="domain" description="SET" evidence="10">
    <location>
        <begin position="523"/>
        <end position="666"/>
    </location>
</feature>
<accession>W1NT86</accession>
<dbReference type="InterPro" id="IPR001214">
    <property type="entry name" value="SET_dom"/>
</dbReference>
<evidence type="ECO:0000256" key="1">
    <source>
        <dbReference type="ARBA" id="ARBA00004286"/>
    </source>
</evidence>
<comment type="subcellular location">
    <subcellularLocation>
        <location evidence="1">Chromosome</location>
    </subcellularLocation>
    <subcellularLocation>
        <location evidence="8">Nucleus</location>
    </subcellularLocation>
</comment>
<dbReference type="InterPro" id="IPR003616">
    <property type="entry name" value="Post-SET_dom"/>
</dbReference>
<dbReference type="SUPFAM" id="SSF82199">
    <property type="entry name" value="SET domain"/>
    <property type="match status" value="1"/>
</dbReference>
<evidence type="ECO:0000256" key="8">
    <source>
        <dbReference type="PROSITE-ProRule" id="PRU00358"/>
    </source>
</evidence>
<sequence>MASDDESPALDVKPLRTLVPVFLSHVRPLSSVPGPNNPPLSEPLTSSNPRPAKIPQFPRSLAKNSSKEPTGSVKEASKSRKPPTEPKNEPSFLSPEPLNQFKPPADTINEASFASPEPQIDFKTPPSNLREPIFVAPISQKAPEDNSVIEKQASARAKRSKNISFRPFDAEERPMNVDRDAVDRVLTIYHAYRRRLMQQNEPSKESSSSGGRIRADLKAGTVMASKEFRTNVGKRVGSVPGVNIGDIFYFRLELGLVGLHAPSMAGIDYMTMKFGQQEDPIAISIVSSGSYDDDDAEDNGDTLIYSGHGGVDSRGKQVGDQKLERGNLALEKSLQHGNEIRVIKGVKDVSSPSGKAYIYDGLYRVQQGWTERGTMGFKVFKYKLLRCPGQPNLGSSLWKQLEQWRENPLTRPGATTSDVSSMAEKVPVCLVNDVDDEKRPRFLYITGVRNSKPSTNPSPGCMCVNACSPNDINCCCLGLNGGQFPYNPNGILFSPKPMIYECAPTCLCSNICRNRASQNGLKLHFEVFKTRNKGWGLRSWNPIPSGTFICEYAGLIMHNGEEEEETDDEYLFLSNRERQNPFNWANIYTLLGEQRFAEPDPNFEQLPIVISAKRMGNVSRFMNHSCSPNVSWYPVLFDHRDSQCPHIMFFAIKNIPPMTELTYDYGLSKSQSKRKQCLCGALKCRGFFG</sequence>
<evidence type="ECO:0000256" key="6">
    <source>
        <dbReference type="ARBA" id="ARBA00022853"/>
    </source>
</evidence>
<evidence type="ECO:0000256" key="3">
    <source>
        <dbReference type="ARBA" id="ARBA00022603"/>
    </source>
</evidence>
<dbReference type="InterPro" id="IPR015947">
    <property type="entry name" value="PUA-like_sf"/>
</dbReference>
<dbReference type="PROSITE" id="PS50280">
    <property type="entry name" value="SET"/>
    <property type="match status" value="1"/>
</dbReference>
<dbReference type="PROSITE" id="PS50868">
    <property type="entry name" value="POST_SET"/>
    <property type="match status" value="1"/>
</dbReference>
<dbReference type="PANTHER" id="PTHR45660">
    <property type="entry name" value="HISTONE-LYSINE N-METHYLTRANSFERASE SETMAR"/>
    <property type="match status" value="1"/>
</dbReference>
<dbReference type="Pfam" id="PF02182">
    <property type="entry name" value="SAD_SRA"/>
    <property type="match status" value="1"/>
</dbReference>
<dbReference type="Gramene" id="ERM98215">
    <property type="protein sequence ID" value="ERM98215"/>
    <property type="gene ID" value="AMTR_s00095p00147870"/>
</dbReference>
<gene>
    <name evidence="14" type="ORF">AMTR_s00095p00147870</name>
</gene>
<keyword evidence="5" id="KW-0949">S-adenosyl-L-methionine</keyword>
<feature type="domain" description="Pre-SET" evidence="11">
    <location>
        <begin position="459"/>
        <end position="520"/>
    </location>
</feature>
<feature type="domain" description="YDG" evidence="13">
    <location>
        <begin position="237"/>
        <end position="386"/>
    </location>
</feature>
<evidence type="ECO:0000313" key="15">
    <source>
        <dbReference type="Proteomes" id="UP000017836"/>
    </source>
</evidence>
<dbReference type="GO" id="GO:0005694">
    <property type="term" value="C:chromosome"/>
    <property type="evidence" value="ECO:0007669"/>
    <property type="project" value="UniProtKB-SubCell"/>
</dbReference>
<dbReference type="Gene3D" id="2.170.270.10">
    <property type="entry name" value="SET domain"/>
    <property type="match status" value="1"/>
</dbReference>
<feature type="compositionally biased region" description="Basic and acidic residues" evidence="9">
    <location>
        <begin position="75"/>
        <end position="88"/>
    </location>
</feature>
<name>W1NT86_AMBTC</name>
<feature type="region of interest" description="Disordered" evidence="9">
    <location>
        <begin position="27"/>
        <end position="111"/>
    </location>
</feature>
<dbReference type="SUPFAM" id="SSF88697">
    <property type="entry name" value="PUA domain-like"/>
    <property type="match status" value="1"/>
</dbReference>
<dbReference type="InterPro" id="IPR051357">
    <property type="entry name" value="H3K9_HMTase_SUVAR3-9"/>
</dbReference>
<dbReference type="GO" id="GO:0042054">
    <property type="term" value="F:histone methyltransferase activity"/>
    <property type="evidence" value="ECO:0000318"/>
    <property type="project" value="GO_Central"/>
</dbReference>
<dbReference type="InterPro" id="IPR007728">
    <property type="entry name" value="Pre-SET_dom"/>
</dbReference>
<reference evidence="15" key="1">
    <citation type="journal article" date="2013" name="Science">
        <title>The Amborella genome and the evolution of flowering plants.</title>
        <authorList>
            <consortium name="Amborella Genome Project"/>
        </authorList>
    </citation>
    <scope>NUCLEOTIDE SEQUENCE [LARGE SCALE GENOMIC DNA]</scope>
</reference>
<dbReference type="eggNOG" id="KOG1082">
    <property type="taxonomic scope" value="Eukaryota"/>
</dbReference>
<dbReference type="GO" id="GO:0003690">
    <property type="term" value="F:double-stranded DNA binding"/>
    <property type="evidence" value="ECO:0000318"/>
    <property type="project" value="GO_Central"/>
</dbReference>
<dbReference type="HOGENOM" id="CLU_004556_2_1_1"/>
<keyword evidence="4" id="KW-0808">Transferase</keyword>
<dbReference type="FunFam" id="2.30.280.10:FF:000003">
    <property type="entry name" value="Histone-lysine N-methyltransferase, H3 lysine-9 specific SUVH5"/>
    <property type="match status" value="1"/>
</dbReference>
<evidence type="ECO:0000259" key="10">
    <source>
        <dbReference type="PROSITE" id="PS50280"/>
    </source>
</evidence>
<dbReference type="InterPro" id="IPR036987">
    <property type="entry name" value="SRA-YDG_sf"/>
</dbReference>
<feature type="region of interest" description="Disordered" evidence="9">
    <location>
        <begin position="197"/>
        <end position="216"/>
    </location>
</feature>
<proteinExistence type="predicted"/>
<dbReference type="AlphaFoldDB" id="W1NT86"/>
<dbReference type="OrthoDB" id="5792673at2759"/>
<evidence type="ECO:0000259" key="11">
    <source>
        <dbReference type="PROSITE" id="PS50867"/>
    </source>
</evidence>
<dbReference type="EMBL" id="KI395483">
    <property type="protein sequence ID" value="ERM98215.1"/>
    <property type="molecule type" value="Genomic_DNA"/>
</dbReference>
<protein>
    <recommendedName>
        <fullName evidence="16">SET domain-containing protein</fullName>
    </recommendedName>
</protein>
<evidence type="ECO:0000259" key="13">
    <source>
        <dbReference type="PROSITE" id="PS51015"/>
    </source>
</evidence>
<evidence type="ECO:0000259" key="12">
    <source>
        <dbReference type="PROSITE" id="PS50868"/>
    </source>
</evidence>
<dbReference type="PROSITE" id="PS51575">
    <property type="entry name" value="SAM_MT43_SUVAR39_2"/>
    <property type="match status" value="1"/>
</dbReference>
<evidence type="ECO:0000256" key="9">
    <source>
        <dbReference type="SAM" id="MobiDB-lite"/>
    </source>
</evidence>
<keyword evidence="2" id="KW-0158">Chromosome</keyword>